<accession>A0A6J6VYU1</accession>
<evidence type="ECO:0000313" key="3">
    <source>
        <dbReference type="EMBL" id="CAB4775667.1"/>
    </source>
</evidence>
<dbReference type="InterPro" id="IPR029058">
    <property type="entry name" value="AB_hydrolase_fold"/>
</dbReference>
<feature type="domain" description="Alpha/beta hydrolase fold-3" evidence="2">
    <location>
        <begin position="73"/>
        <end position="276"/>
    </location>
</feature>
<evidence type="ECO:0000259" key="2">
    <source>
        <dbReference type="Pfam" id="PF07859"/>
    </source>
</evidence>
<evidence type="ECO:0000256" key="1">
    <source>
        <dbReference type="ARBA" id="ARBA00022801"/>
    </source>
</evidence>
<dbReference type="GO" id="GO:0016787">
    <property type="term" value="F:hydrolase activity"/>
    <property type="evidence" value="ECO:0007669"/>
    <property type="project" value="UniProtKB-KW"/>
</dbReference>
<dbReference type="SUPFAM" id="SSF53474">
    <property type="entry name" value="alpha/beta-Hydrolases"/>
    <property type="match status" value="1"/>
</dbReference>
<dbReference type="PANTHER" id="PTHR48081">
    <property type="entry name" value="AB HYDROLASE SUPERFAMILY PROTEIN C4A8.06C"/>
    <property type="match status" value="1"/>
</dbReference>
<dbReference type="PANTHER" id="PTHR48081:SF8">
    <property type="entry name" value="ALPHA_BETA HYDROLASE FOLD-3 DOMAIN-CONTAINING PROTEIN-RELATED"/>
    <property type="match status" value="1"/>
</dbReference>
<dbReference type="AlphaFoldDB" id="A0A6J6VYU1"/>
<proteinExistence type="predicted"/>
<dbReference type="InterPro" id="IPR050300">
    <property type="entry name" value="GDXG_lipolytic_enzyme"/>
</dbReference>
<reference evidence="3" key="1">
    <citation type="submission" date="2020-05" db="EMBL/GenBank/DDBJ databases">
        <authorList>
            <person name="Chiriac C."/>
            <person name="Salcher M."/>
            <person name="Ghai R."/>
            <person name="Kavagutti S V."/>
        </authorList>
    </citation>
    <scope>NUCLEOTIDE SEQUENCE</scope>
</reference>
<gene>
    <name evidence="3" type="ORF">UFOPK2958_00178</name>
</gene>
<keyword evidence="1" id="KW-0378">Hydrolase</keyword>
<dbReference type="EMBL" id="CAFAAB010000010">
    <property type="protein sequence ID" value="CAB4775667.1"/>
    <property type="molecule type" value="Genomic_DNA"/>
</dbReference>
<dbReference type="Pfam" id="PF07859">
    <property type="entry name" value="Abhydrolase_3"/>
    <property type="match status" value="1"/>
</dbReference>
<name>A0A6J6VYU1_9ZZZZ</name>
<sequence>MTLDAASQFVNDLVAGGRGDHPAPQDHITLRQAWNAMFAALPPTVLANERRDLDVAGCPAILLTPPSKPTDLLVWFHGGGWVIGSPELSLPETDRLATHAETVVLSLDYRMAPEHQFPAAYDDAVAAVAWAMEHAEELGIDPARISVGGDSAGGNLAAAVAQYFGQQLRGQLLVYPAVDAARQSAASEIYAEGYLLNTPTMSWFSDQYLGTQDRTDVRCSPLRASDEVMASLAPAHVVIAEYDPLRDDGFDYAERLRHAGIAVSVDHHDDQMHGFFSLPAVLPGGERAIATAAAFLRSL</sequence>
<organism evidence="3">
    <name type="scientific">freshwater metagenome</name>
    <dbReference type="NCBI Taxonomy" id="449393"/>
    <lineage>
        <taxon>unclassified sequences</taxon>
        <taxon>metagenomes</taxon>
        <taxon>ecological metagenomes</taxon>
    </lineage>
</organism>
<dbReference type="InterPro" id="IPR013094">
    <property type="entry name" value="AB_hydrolase_3"/>
</dbReference>
<dbReference type="Gene3D" id="3.40.50.1820">
    <property type="entry name" value="alpha/beta hydrolase"/>
    <property type="match status" value="1"/>
</dbReference>
<protein>
    <submittedName>
        <fullName evidence="3">Unannotated protein</fullName>
    </submittedName>
</protein>